<evidence type="ECO:0000256" key="2">
    <source>
        <dbReference type="ARBA" id="ARBA00023242"/>
    </source>
</evidence>
<evidence type="ECO:0000256" key="4">
    <source>
        <dbReference type="SAM" id="MobiDB-lite"/>
    </source>
</evidence>
<dbReference type="RefSeq" id="XP_014658587.1">
    <property type="nucleotide sequence ID" value="XM_014803101.1"/>
</dbReference>
<evidence type="ECO:0000313" key="6">
    <source>
        <dbReference type="Proteomes" id="UP000325008"/>
    </source>
</evidence>
<dbReference type="EMBL" id="OOIQ01000002">
    <property type="protein sequence ID" value="SPO43796.1"/>
    <property type="molecule type" value="Genomic_DNA"/>
</dbReference>
<dbReference type="InterPro" id="IPR008501">
    <property type="entry name" value="THOC7/Mft1"/>
</dbReference>
<proteinExistence type="predicted"/>
<feature type="compositionally biased region" description="Polar residues" evidence="4">
    <location>
        <begin position="255"/>
        <end position="266"/>
    </location>
</feature>
<keyword evidence="3" id="KW-0175">Coiled coil</keyword>
<feature type="region of interest" description="Disordered" evidence="4">
    <location>
        <begin position="198"/>
        <end position="381"/>
    </location>
</feature>
<feature type="coiled-coil region" evidence="3">
    <location>
        <begin position="88"/>
        <end position="169"/>
    </location>
</feature>
<organism evidence="5 6">
    <name type="scientific">Pseudozyma antarctica</name>
    <name type="common">Yeast</name>
    <name type="synonym">Candida antarctica</name>
    <dbReference type="NCBI Taxonomy" id="84753"/>
    <lineage>
        <taxon>Eukaryota</taxon>
        <taxon>Fungi</taxon>
        <taxon>Dikarya</taxon>
        <taxon>Basidiomycota</taxon>
        <taxon>Ustilaginomycotina</taxon>
        <taxon>Ustilaginomycetes</taxon>
        <taxon>Ustilaginales</taxon>
        <taxon>Ustilaginaceae</taxon>
        <taxon>Moesziomyces</taxon>
    </lineage>
</organism>
<evidence type="ECO:0000256" key="3">
    <source>
        <dbReference type="SAM" id="Coils"/>
    </source>
</evidence>
<dbReference type="OrthoDB" id="205166at2759"/>
<dbReference type="Proteomes" id="UP000325008">
    <property type="component" value="Unassembled WGS sequence"/>
</dbReference>
<dbReference type="GO" id="GO:0006397">
    <property type="term" value="P:mRNA processing"/>
    <property type="evidence" value="ECO:0007669"/>
    <property type="project" value="InterPro"/>
</dbReference>
<feature type="region of interest" description="Disordered" evidence="4">
    <location>
        <begin position="1"/>
        <end position="22"/>
    </location>
</feature>
<keyword evidence="2" id="KW-0539">Nucleus</keyword>
<gene>
    <name evidence="5" type="ORF">PSANT_01481</name>
</gene>
<accession>A0A5C3FI27</accession>
<comment type="caution">
    <text evidence="5">The sequence shown here is derived from an EMBL/GenBank/DDBJ whole genome shotgun (WGS) entry which is preliminary data.</text>
</comment>
<dbReference type="Pfam" id="PF05615">
    <property type="entry name" value="THOC7"/>
    <property type="match status" value="1"/>
</dbReference>
<feature type="compositionally biased region" description="Low complexity" evidence="4">
    <location>
        <begin position="319"/>
        <end position="335"/>
    </location>
</feature>
<feature type="compositionally biased region" description="Low complexity" evidence="4">
    <location>
        <begin position="276"/>
        <end position="290"/>
    </location>
</feature>
<feature type="compositionally biased region" description="Acidic residues" evidence="4">
    <location>
        <begin position="239"/>
        <end position="252"/>
    </location>
</feature>
<dbReference type="AlphaFoldDB" id="A0A5C3FI27"/>
<comment type="subcellular location">
    <subcellularLocation>
        <location evidence="1">Nucleus</location>
    </subcellularLocation>
</comment>
<evidence type="ECO:0000256" key="1">
    <source>
        <dbReference type="ARBA" id="ARBA00004123"/>
    </source>
</evidence>
<reference evidence="5" key="1">
    <citation type="submission" date="2018-03" db="EMBL/GenBank/DDBJ databases">
        <authorList>
            <person name="Guldener U."/>
        </authorList>
    </citation>
    <scope>NUCLEOTIDE SEQUENCE [LARGE SCALE GENOMIC DNA]</scope>
    <source>
        <strain evidence="5">ATCC34888</strain>
    </source>
</reference>
<dbReference type="GO" id="GO:0000445">
    <property type="term" value="C:THO complex part of transcription export complex"/>
    <property type="evidence" value="ECO:0007669"/>
    <property type="project" value="InterPro"/>
</dbReference>
<sequence length="381" mass="40823">MASSAASGSRASIQPLSSEQQEAVIKSRMQVDERTLRRVVKKLTLLLSSTDSEVVAASRLSFQSELEAFRLQLARLSSIARNTSEVEISSYTHELSEIEAEQEATQARIHALKRRLDEVRRERKNKLEYDVVAGEIVKLPTRAELDESLARLREQLDQVRTEREKYSHMSQDAAQRMRGVIDGLEALRNDVGYEVGERERREVERADGDADGEAGEAGAAGDEGSELGRGKRAGKAGDEPEEGEDDEREEGEQSAAVSRSGSSTPRRTLGDDEARPAAGSAATMNASAPAFRPGGAGTGSKRDSTAVAGSDEEGELDDGSSAGATAAAAASNSNTPRKRQRTEEGEVGTAGDSEEEEGSIRPAAAAAEPSRPARAGTKRRR</sequence>
<evidence type="ECO:0000313" key="5">
    <source>
        <dbReference type="EMBL" id="SPO43796.1"/>
    </source>
</evidence>
<keyword evidence="6" id="KW-1185">Reference proteome</keyword>
<feature type="compositionally biased region" description="Basic and acidic residues" evidence="4">
    <location>
        <begin position="198"/>
        <end position="208"/>
    </location>
</feature>
<feature type="compositionally biased region" description="Low complexity" evidence="4">
    <location>
        <begin position="1"/>
        <end position="12"/>
    </location>
</feature>
<feature type="compositionally biased region" description="Low complexity" evidence="4">
    <location>
        <begin position="361"/>
        <end position="375"/>
    </location>
</feature>
<name>A0A5C3FI27_PSEA2</name>
<protein>
    <submittedName>
        <fullName evidence="5">Uncharacterized protein</fullName>
    </submittedName>
</protein>